<protein>
    <recommendedName>
        <fullName evidence="4">Protein kinase domain-containing protein</fullName>
    </recommendedName>
</protein>
<dbReference type="GO" id="GO:0005524">
    <property type="term" value="F:ATP binding"/>
    <property type="evidence" value="ECO:0007669"/>
    <property type="project" value="UniProtKB-KW"/>
</dbReference>
<sequence>MDLGEVKHYSYSELEEITSINKFVGRDFIYRTPQGRLLHGRIKMDSSSLEDVIVKTWDFQIPLRDGVFYPARIHNELIFLRDPDIKSHPNVVKLIGYHCEKSLAVIYKAKRPAHILKDILKSDYFEWEDRMKVAIEIGSVLKMFHDKGIVYGGDFSRSTMLDEKVSPTIFGFQAYDVNQTFYLRPIGMGPRAPDWSMKDDVFMYGILLVELVSKELAFRCVEANSDDRPSIGAAVAALQNFAAIKKQKLCE</sequence>
<dbReference type="Gene3D" id="1.10.510.10">
    <property type="entry name" value="Transferase(Phosphotransferase) domain 1"/>
    <property type="match status" value="1"/>
</dbReference>
<dbReference type="InterPro" id="IPR011009">
    <property type="entry name" value="Kinase-like_dom_sf"/>
</dbReference>
<evidence type="ECO:0000256" key="1">
    <source>
        <dbReference type="ARBA" id="ARBA00022741"/>
    </source>
</evidence>
<evidence type="ECO:0000256" key="2">
    <source>
        <dbReference type="ARBA" id="ARBA00022840"/>
    </source>
</evidence>
<organism evidence="3">
    <name type="scientific">Sesamum radiatum</name>
    <name type="common">Black benniseed</name>
    <dbReference type="NCBI Taxonomy" id="300843"/>
    <lineage>
        <taxon>Eukaryota</taxon>
        <taxon>Viridiplantae</taxon>
        <taxon>Streptophyta</taxon>
        <taxon>Embryophyta</taxon>
        <taxon>Tracheophyta</taxon>
        <taxon>Spermatophyta</taxon>
        <taxon>Magnoliopsida</taxon>
        <taxon>eudicotyledons</taxon>
        <taxon>Gunneridae</taxon>
        <taxon>Pentapetalae</taxon>
        <taxon>asterids</taxon>
        <taxon>lamiids</taxon>
        <taxon>Lamiales</taxon>
        <taxon>Pedaliaceae</taxon>
        <taxon>Sesamum</taxon>
    </lineage>
</organism>
<evidence type="ECO:0000313" key="3">
    <source>
        <dbReference type="EMBL" id="KAL0402886.1"/>
    </source>
</evidence>
<dbReference type="GO" id="GO:0005886">
    <property type="term" value="C:plasma membrane"/>
    <property type="evidence" value="ECO:0007669"/>
    <property type="project" value="TreeGrafter"/>
</dbReference>
<reference evidence="3" key="2">
    <citation type="journal article" date="2024" name="Plant">
        <title>Genomic evolution and insights into agronomic trait innovations of Sesamum species.</title>
        <authorList>
            <person name="Miao H."/>
            <person name="Wang L."/>
            <person name="Qu L."/>
            <person name="Liu H."/>
            <person name="Sun Y."/>
            <person name="Le M."/>
            <person name="Wang Q."/>
            <person name="Wei S."/>
            <person name="Zheng Y."/>
            <person name="Lin W."/>
            <person name="Duan Y."/>
            <person name="Cao H."/>
            <person name="Xiong S."/>
            <person name="Wang X."/>
            <person name="Wei L."/>
            <person name="Li C."/>
            <person name="Ma Q."/>
            <person name="Ju M."/>
            <person name="Zhao R."/>
            <person name="Li G."/>
            <person name="Mu C."/>
            <person name="Tian Q."/>
            <person name="Mei H."/>
            <person name="Zhang T."/>
            <person name="Gao T."/>
            <person name="Zhang H."/>
        </authorList>
    </citation>
    <scope>NUCLEOTIDE SEQUENCE</scope>
    <source>
        <strain evidence="3">G02</strain>
    </source>
</reference>
<dbReference type="AlphaFoldDB" id="A0AAW2THB8"/>
<name>A0AAW2THB8_SESRA</name>
<keyword evidence="2" id="KW-0067">ATP-binding</keyword>
<gene>
    <name evidence="3" type="ORF">Sradi_1929400</name>
</gene>
<dbReference type="EMBL" id="JACGWJ010000008">
    <property type="protein sequence ID" value="KAL0402886.1"/>
    <property type="molecule type" value="Genomic_DNA"/>
</dbReference>
<dbReference type="PANTHER" id="PTHR27001:SF931">
    <property type="entry name" value="OS11G0664100 PROTEIN"/>
    <property type="match status" value="1"/>
</dbReference>
<accession>A0AAW2THB8</accession>
<comment type="caution">
    <text evidence="3">The sequence shown here is derived from an EMBL/GenBank/DDBJ whole genome shotgun (WGS) entry which is preliminary data.</text>
</comment>
<dbReference type="PANTHER" id="PTHR27001">
    <property type="entry name" value="OS01G0253100 PROTEIN"/>
    <property type="match status" value="1"/>
</dbReference>
<evidence type="ECO:0008006" key="4">
    <source>
        <dbReference type="Google" id="ProtNLM"/>
    </source>
</evidence>
<reference evidence="3" key="1">
    <citation type="submission" date="2020-06" db="EMBL/GenBank/DDBJ databases">
        <authorList>
            <person name="Li T."/>
            <person name="Hu X."/>
            <person name="Zhang T."/>
            <person name="Song X."/>
            <person name="Zhang H."/>
            <person name="Dai N."/>
            <person name="Sheng W."/>
            <person name="Hou X."/>
            <person name="Wei L."/>
        </authorList>
    </citation>
    <scope>NUCLEOTIDE SEQUENCE</scope>
    <source>
        <strain evidence="3">G02</strain>
        <tissue evidence="3">Leaf</tissue>
    </source>
</reference>
<keyword evidence="1" id="KW-0547">Nucleotide-binding</keyword>
<dbReference type="SUPFAM" id="SSF56112">
    <property type="entry name" value="Protein kinase-like (PK-like)"/>
    <property type="match status" value="1"/>
</dbReference>
<proteinExistence type="predicted"/>